<dbReference type="Proteomes" id="UP000025227">
    <property type="component" value="Unplaced"/>
</dbReference>
<keyword evidence="1" id="KW-1133">Transmembrane helix</keyword>
<evidence type="ECO:0000313" key="2">
    <source>
        <dbReference type="Proteomes" id="UP000025227"/>
    </source>
</evidence>
<keyword evidence="1" id="KW-0472">Membrane</keyword>
<keyword evidence="1" id="KW-0812">Transmembrane</keyword>
<dbReference type="InterPro" id="IPR019425">
    <property type="entry name" value="7TM_GPCR_serpentine_rcpt_Srt"/>
</dbReference>
<proteinExistence type="predicted"/>
<dbReference type="OrthoDB" id="5857248at2759"/>
<dbReference type="OMA" id="NTEWAYV"/>
<evidence type="ECO:0000256" key="1">
    <source>
        <dbReference type="SAM" id="Phobius"/>
    </source>
</evidence>
<keyword evidence="2" id="KW-1185">Reference proteome</keyword>
<feature type="transmembrane region" description="Helical" evidence="1">
    <location>
        <begin position="89"/>
        <end position="107"/>
    </location>
</feature>
<sequence>MKIALLLSFVYCFVVWIYTFLFVKIVYYPYRFVWNSPYEHGIMNKILSQVDFVVSMFCMSLTFLVHIAMVITICKLSNRRNVRQNERQLLIHATLLFGVLATLIFVYHYSDSIIPNTEWAYVGIEIYWILYCGLNPILYLAFSKSIRRTYLRFVRLAPQKRQNIVTVVAASRY</sequence>
<feature type="transmembrane region" description="Helical" evidence="1">
    <location>
        <begin position="50"/>
        <end position="77"/>
    </location>
</feature>
<reference evidence="3" key="1">
    <citation type="submission" date="2020-12" db="UniProtKB">
        <authorList>
            <consortium name="WormBaseParasite"/>
        </authorList>
    </citation>
    <scope>IDENTIFICATION</scope>
    <source>
        <strain evidence="3">MHco3</strain>
    </source>
</reference>
<evidence type="ECO:0000313" key="3">
    <source>
        <dbReference type="WBParaSite" id="HCON_00162362-00001"/>
    </source>
</evidence>
<dbReference type="AlphaFoldDB" id="A0A7I5EDD7"/>
<protein>
    <submittedName>
        <fullName evidence="3">G_PROTEIN_RECEP_F1_2 domain-containing protein</fullName>
    </submittedName>
</protein>
<name>A0A7I5EDD7_HAECO</name>
<feature type="transmembrane region" description="Helical" evidence="1">
    <location>
        <begin position="7"/>
        <end position="30"/>
    </location>
</feature>
<dbReference type="SUPFAM" id="SSF81321">
    <property type="entry name" value="Family A G protein-coupled receptor-like"/>
    <property type="match status" value="1"/>
</dbReference>
<organism evidence="2 3">
    <name type="scientific">Haemonchus contortus</name>
    <name type="common">Barber pole worm</name>
    <dbReference type="NCBI Taxonomy" id="6289"/>
    <lineage>
        <taxon>Eukaryota</taxon>
        <taxon>Metazoa</taxon>
        <taxon>Ecdysozoa</taxon>
        <taxon>Nematoda</taxon>
        <taxon>Chromadorea</taxon>
        <taxon>Rhabditida</taxon>
        <taxon>Rhabditina</taxon>
        <taxon>Rhabditomorpha</taxon>
        <taxon>Strongyloidea</taxon>
        <taxon>Trichostrongylidae</taxon>
        <taxon>Haemonchus</taxon>
    </lineage>
</organism>
<dbReference type="Gene3D" id="1.20.1070.10">
    <property type="entry name" value="Rhodopsin 7-helix transmembrane proteins"/>
    <property type="match status" value="1"/>
</dbReference>
<accession>A0A7I5EDD7</accession>
<dbReference type="WBParaSite" id="HCON_00162362-00001">
    <property type="protein sequence ID" value="HCON_00162362-00001"/>
    <property type="gene ID" value="HCON_00162362"/>
</dbReference>
<feature type="transmembrane region" description="Helical" evidence="1">
    <location>
        <begin position="119"/>
        <end position="142"/>
    </location>
</feature>
<dbReference type="Pfam" id="PF10321">
    <property type="entry name" value="7TM_GPCR_Srt"/>
    <property type="match status" value="1"/>
</dbReference>